<name>A0A7G6TYW4_9BRAD</name>
<dbReference type="AlphaFoldDB" id="A0A7G6TYW4"/>
<dbReference type="Pfam" id="PF08665">
    <property type="entry name" value="PglZ"/>
    <property type="match status" value="1"/>
</dbReference>
<proteinExistence type="predicted"/>
<sequence>MNEDQVSTALARLFQEGYRIVFWNDPDREFEDGIESLNFGAAKLVKVDGLPQLETKIRIERQEPEQQFVLYSAAEVPAPAEDWLLDVRLYGRTFRADRASILHGELGLLDQTLRDHLKLRSKFLANKDRIARLQKLVHETDRASDIDRKMLAVIARVEQPDVLNTVTALLSASFSDGLQSESELWNEVEKFGLAESFWSFAKIEFGYDDPSASLRGLLTRLFVTDFAHFAGSELPPALGHLCLPRNRWPNAGVCLAQWRDSHTRSEAYDRLSDLVAGSVGIEKCLPSMPMEALLEVKTFEVVEKYVAAQLRDRIVENRSAIKPAEVKAIALRRQDGYWADPERGGDVSHRKALHAVYEALVAAADLFDLRNKFGDGFAYSSAKDMFDAYASELWRFDRLYRDFILAADRTEAEGWDVLKGLKTAVEECYVNWFLQKVSQKWGSFLDSGLLDNWKLDGIRNQQRFFDAKVAAALEDSVKRVFVIVSDAFRYEAAKELIDDLNGRFRVNASIEPMLGVLPSYTALGMAALLPHAKLTYPAAGEPVLVDGVSSAAPNRTTILGKRKGIAVKADEIREMKKEDGRELVRPYEVVYIYHNVIDARGDSASTESETFEAVKQAVREIADLVKKTIIDKLNGAVVFVTADHGFLFQERRLDLTDKNALKDRPAGTLIAKKRYLLGRELPKSEVAYRGETAVTAGADGGMQFWIPKGNNRFHFVGGSRFVHGGAMLQEVVVPVVTVREKEGSSRERTRTTQVPVTVLGQTHKITTNRWAVELLQTEKVTDRRKPVTLDIGVYDGPTPVTNIERMTFDSASDVFEERKRRVVLSLEQRTYDKKKPYYLVLRNAATEAEEGRVEVSINIAFMDEF</sequence>
<accession>A0A7G6TYW4</accession>
<evidence type="ECO:0000313" key="2">
    <source>
        <dbReference type="Proteomes" id="UP000515291"/>
    </source>
</evidence>
<dbReference type="KEGG" id="trb:HB776_12430"/>
<organism evidence="1 2">
    <name type="scientific">Tardiphaga robiniae</name>
    <dbReference type="NCBI Taxonomy" id="943830"/>
    <lineage>
        <taxon>Bacteria</taxon>
        <taxon>Pseudomonadati</taxon>
        <taxon>Pseudomonadota</taxon>
        <taxon>Alphaproteobacteria</taxon>
        <taxon>Hyphomicrobiales</taxon>
        <taxon>Nitrobacteraceae</taxon>
        <taxon>Tardiphaga</taxon>
    </lineage>
</organism>
<dbReference type="Proteomes" id="UP000515291">
    <property type="component" value="Chromosome"/>
</dbReference>
<protein>
    <submittedName>
        <fullName evidence="1">BREX-1 system phosphatase PglZ type A</fullName>
    </submittedName>
</protein>
<dbReference type="RefSeq" id="WP_184518064.1">
    <property type="nucleotide sequence ID" value="NZ_CP050292.1"/>
</dbReference>
<dbReference type="NCBIfam" id="TIGR02687">
    <property type="entry name" value="BREX-1 system phosphatase PglZ type A"/>
    <property type="match status" value="1"/>
</dbReference>
<dbReference type="EMBL" id="CP050292">
    <property type="protein sequence ID" value="QND71946.1"/>
    <property type="molecule type" value="Genomic_DNA"/>
</dbReference>
<gene>
    <name evidence="1" type="primary">pglZ</name>
    <name evidence="1" type="ORF">HB776_12430</name>
</gene>
<reference evidence="2" key="1">
    <citation type="journal article" date="2020" name="Mol. Plant Microbe">
        <title>Rhizobial microsymbionts of the narrowly endemic Oxytropis species growing in Kamchatka are characterized by significant genetic diversity and possess a set of genes that are associated with T3SS and T6SS secretion systems and can affect the development of symbiosis.</title>
        <authorList>
            <person name="Safronova V."/>
            <person name="Guro P."/>
            <person name="Sazanova A."/>
            <person name="Kuznetsova I."/>
            <person name="Belimov A."/>
            <person name="Yakubov V."/>
            <person name="Chirak E."/>
            <person name="Afonin A."/>
            <person name="Gogolev Y."/>
            <person name="Andronov E."/>
            <person name="Tikhonovich I."/>
        </authorList>
    </citation>
    <scope>NUCLEOTIDE SEQUENCE [LARGE SCALE GENOMIC DNA]</scope>
    <source>
        <strain evidence="2">581</strain>
    </source>
</reference>
<dbReference type="InterPro" id="IPR014060">
    <property type="entry name" value="PglZ"/>
</dbReference>
<evidence type="ECO:0000313" key="1">
    <source>
        <dbReference type="EMBL" id="QND71946.1"/>
    </source>
</evidence>